<evidence type="ECO:0000256" key="2">
    <source>
        <dbReference type="ARBA" id="ARBA00022643"/>
    </source>
</evidence>
<dbReference type="SUPFAM" id="SSF51679">
    <property type="entry name" value="Bacterial luciferase-like"/>
    <property type="match status" value="1"/>
</dbReference>
<feature type="domain" description="Luciferase-like" evidence="5">
    <location>
        <begin position="10"/>
        <end position="248"/>
    </location>
</feature>
<dbReference type="PANTHER" id="PTHR42847:SF8">
    <property type="entry name" value="CONSERVED PROTEIN"/>
    <property type="match status" value="1"/>
</dbReference>
<evidence type="ECO:0000313" key="7">
    <source>
        <dbReference type="Proteomes" id="UP000619788"/>
    </source>
</evidence>
<dbReference type="InterPro" id="IPR019952">
    <property type="entry name" value="F420_OxRdatse_Rv1855c_pred"/>
</dbReference>
<dbReference type="NCBIfam" id="TIGR03560">
    <property type="entry name" value="F420_Rv1855c"/>
    <property type="match status" value="1"/>
</dbReference>
<evidence type="ECO:0000313" key="6">
    <source>
        <dbReference type="EMBL" id="GIH90279.1"/>
    </source>
</evidence>
<keyword evidence="3" id="KW-0560">Oxidoreductase</keyword>
<dbReference type="InterPro" id="IPR036661">
    <property type="entry name" value="Luciferase-like_sf"/>
</dbReference>
<dbReference type="Pfam" id="PF00296">
    <property type="entry name" value="Bac_luciferase"/>
    <property type="match status" value="1"/>
</dbReference>
<comment type="caution">
    <text evidence="6">The sequence shown here is derived from an EMBL/GenBank/DDBJ whole genome shotgun (WGS) entry which is preliminary data.</text>
</comment>
<dbReference type="AlphaFoldDB" id="A0A8J3SE83"/>
<keyword evidence="2" id="KW-0288">FMN</keyword>
<evidence type="ECO:0000256" key="1">
    <source>
        <dbReference type="ARBA" id="ARBA00022630"/>
    </source>
</evidence>
<dbReference type="InterPro" id="IPR011251">
    <property type="entry name" value="Luciferase-like_dom"/>
</dbReference>
<protein>
    <submittedName>
        <fullName evidence="6">LLM class F420-dependent oxidoreductase</fullName>
    </submittedName>
</protein>
<dbReference type="Proteomes" id="UP000619788">
    <property type="component" value="Unassembled WGS sequence"/>
</dbReference>
<dbReference type="RefSeq" id="WP_204062646.1">
    <property type="nucleotide sequence ID" value="NZ_BOOJ01000009.1"/>
</dbReference>
<dbReference type="Gene3D" id="3.20.20.30">
    <property type="entry name" value="Luciferase-like domain"/>
    <property type="match status" value="1"/>
</dbReference>
<reference evidence="6 7" key="1">
    <citation type="submission" date="2021-01" db="EMBL/GenBank/DDBJ databases">
        <title>Whole genome shotgun sequence of Planobispora siamensis NBRC 107568.</title>
        <authorList>
            <person name="Komaki H."/>
            <person name="Tamura T."/>
        </authorList>
    </citation>
    <scope>NUCLEOTIDE SEQUENCE [LARGE SCALE GENOMIC DNA]</scope>
    <source>
        <strain evidence="6 7">NBRC 107568</strain>
    </source>
</reference>
<proteinExistence type="predicted"/>
<dbReference type="PANTHER" id="PTHR42847">
    <property type="entry name" value="ALKANESULFONATE MONOOXYGENASE"/>
    <property type="match status" value="1"/>
</dbReference>
<sequence length="290" mass="31093">MKVSLNITNYSWPGGAENLAARLGAVARTADEAGLDTVWVSDHLLQADPGAAPDAEMLEAYTVLGFLAGQTRTTRLGTMVTGVTYRPPALLIKAVTTLDVLSGGRAWLGLGAGYHEEEARAMGLDLPPVAERFERLEETLRLALQMWAGDETPFEGGHHRLERPVGNPRPLSWPRPPILVGGMGERRTLRLAARYADACNLFDVPDGGQTVKHKLAVLAGHCEEIGRPYDAIDKTLSTRLQPGETADSFTGRCAALAALGIEHVVVITGGPWTEEAVETLCAAVGEVQRL</sequence>
<keyword evidence="4" id="KW-0503">Monooxygenase</keyword>
<evidence type="ECO:0000256" key="3">
    <source>
        <dbReference type="ARBA" id="ARBA00023002"/>
    </source>
</evidence>
<dbReference type="GO" id="GO:0046306">
    <property type="term" value="P:alkanesulfonate catabolic process"/>
    <property type="evidence" value="ECO:0007669"/>
    <property type="project" value="TreeGrafter"/>
</dbReference>
<keyword evidence="1" id="KW-0285">Flavoprotein</keyword>
<keyword evidence="7" id="KW-1185">Reference proteome</keyword>
<evidence type="ECO:0000259" key="5">
    <source>
        <dbReference type="Pfam" id="PF00296"/>
    </source>
</evidence>
<name>A0A8J3SE83_9ACTN</name>
<accession>A0A8J3SE83</accession>
<organism evidence="6 7">
    <name type="scientific">Planobispora siamensis</name>
    <dbReference type="NCBI Taxonomy" id="936338"/>
    <lineage>
        <taxon>Bacteria</taxon>
        <taxon>Bacillati</taxon>
        <taxon>Actinomycetota</taxon>
        <taxon>Actinomycetes</taxon>
        <taxon>Streptosporangiales</taxon>
        <taxon>Streptosporangiaceae</taxon>
        <taxon>Planobispora</taxon>
    </lineage>
</organism>
<dbReference type="GO" id="GO:0008726">
    <property type="term" value="F:alkanesulfonate monooxygenase activity"/>
    <property type="evidence" value="ECO:0007669"/>
    <property type="project" value="TreeGrafter"/>
</dbReference>
<dbReference type="EMBL" id="BOOJ01000009">
    <property type="protein sequence ID" value="GIH90279.1"/>
    <property type="molecule type" value="Genomic_DNA"/>
</dbReference>
<gene>
    <name evidence="6" type="primary">ssuD_1</name>
    <name evidence="6" type="ORF">Psi01_09090</name>
</gene>
<dbReference type="InterPro" id="IPR050172">
    <property type="entry name" value="SsuD_RutA_monooxygenase"/>
</dbReference>
<evidence type="ECO:0000256" key="4">
    <source>
        <dbReference type="ARBA" id="ARBA00023033"/>
    </source>
</evidence>